<evidence type="ECO:0000313" key="2">
    <source>
        <dbReference type="Proteomes" id="UP000838756"/>
    </source>
</evidence>
<organism evidence="1 2">
    <name type="scientific">Pararge aegeria aegeria</name>
    <dbReference type="NCBI Taxonomy" id="348720"/>
    <lineage>
        <taxon>Eukaryota</taxon>
        <taxon>Metazoa</taxon>
        <taxon>Ecdysozoa</taxon>
        <taxon>Arthropoda</taxon>
        <taxon>Hexapoda</taxon>
        <taxon>Insecta</taxon>
        <taxon>Pterygota</taxon>
        <taxon>Neoptera</taxon>
        <taxon>Endopterygota</taxon>
        <taxon>Lepidoptera</taxon>
        <taxon>Glossata</taxon>
        <taxon>Ditrysia</taxon>
        <taxon>Papilionoidea</taxon>
        <taxon>Nymphalidae</taxon>
        <taxon>Satyrinae</taxon>
        <taxon>Satyrini</taxon>
        <taxon>Parargina</taxon>
        <taxon>Pararge</taxon>
    </lineage>
</organism>
<proteinExistence type="predicted"/>
<accession>A0A8S4RMR7</accession>
<gene>
    <name evidence="1" type="primary">jg18466</name>
    <name evidence="1" type="ORF">PAEG_LOCUS15236</name>
</gene>
<reference evidence="1" key="1">
    <citation type="submission" date="2022-03" db="EMBL/GenBank/DDBJ databases">
        <authorList>
            <person name="Lindestad O."/>
        </authorList>
    </citation>
    <scope>NUCLEOTIDE SEQUENCE</scope>
</reference>
<evidence type="ECO:0000313" key="1">
    <source>
        <dbReference type="EMBL" id="CAH2238083.1"/>
    </source>
</evidence>
<dbReference type="Proteomes" id="UP000838756">
    <property type="component" value="Unassembled WGS sequence"/>
</dbReference>
<keyword evidence="2" id="KW-1185">Reference proteome</keyword>
<dbReference type="AlphaFoldDB" id="A0A8S4RMR7"/>
<protein>
    <submittedName>
        <fullName evidence="1">Jg18466 protein</fullName>
    </submittedName>
</protein>
<comment type="caution">
    <text evidence="1">The sequence shown here is derived from an EMBL/GenBank/DDBJ whole genome shotgun (WGS) entry which is preliminary data.</text>
</comment>
<name>A0A8S4RMR7_9NEOP</name>
<sequence>MRLKSHTGARDQSRWSAGELLSSWGMVIYTRNSLALFSDMLKPLWTHGVAWCVRGGLWAVGWEGREAWRACACARAGVRHAALVTCPRSSVYST</sequence>
<dbReference type="EMBL" id="CAKXAJ010025321">
    <property type="protein sequence ID" value="CAH2238083.1"/>
    <property type="molecule type" value="Genomic_DNA"/>
</dbReference>